<evidence type="ECO:0000256" key="2">
    <source>
        <dbReference type="ARBA" id="ARBA00023125"/>
    </source>
</evidence>
<dbReference type="RefSeq" id="WP_057906244.1">
    <property type="nucleotide sequence ID" value="NZ_AYYZ01000008.1"/>
</dbReference>
<dbReference type="PATRIC" id="fig|1423820.4.peg.67"/>
<evidence type="ECO:0000256" key="1">
    <source>
        <dbReference type="ARBA" id="ARBA00023015"/>
    </source>
</evidence>
<dbReference type="CDD" id="cd00090">
    <property type="entry name" value="HTH_ARSR"/>
    <property type="match status" value="1"/>
</dbReference>
<sequence>MLSMQKTMIDLLQKVQLHNHLNQYKEFEKLGAIDMYYLEAINQSNNTTIGAVSRMLNQSTPNTNYHIKKLMRLGLIEKKVDQQDRRVYHLTVTKKYVEMMDNNTEFWQKLQDGLEKKVSPSDLAIFKRVLERTLDVIDENNEN</sequence>
<evidence type="ECO:0000259" key="4">
    <source>
        <dbReference type="PROSITE" id="PS50995"/>
    </source>
</evidence>
<dbReference type="Gene3D" id="1.10.10.10">
    <property type="entry name" value="Winged helix-like DNA-binding domain superfamily/Winged helix DNA-binding domain"/>
    <property type="match status" value="1"/>
</dbReference>
<proteinExistence type="predicted"/>
<name>A0A0R1ZNN2_9LACO</name>
<dbReference type="EMBL" id="AYYZ01000008">
    <property type="protein sequence ID" value="KRM53145.1"/>
    <property type="molecule type" value="Genomic_DNA"/>
</dbReference>
<dbReference type="PANTHER" id="PTHR42756">
    <property type="entry name" value="TRANSCRIPTIONAL REGULATOR, MARR"/>
    <property type="match status" value="1"/>
</dbReference>
<reference evidence="5 6" key="1">
    <citation type="journal article" date="2015" name="Genome Announc.">
        <title>Expanding the biotechnology potential of lactobacilli through comparative genomics of 213 strains and associated genera.</title>
        <authorList>
            <person name="Sun Z."/>
            <person name="Harris H.M."/>
            <person name="McCann A."/>
            <person name="Guo C."/>
            <person name="Argimon S."/>
            <person name="Zhang W."/>
            <person name="Yang X."/>
            <person name="Jeffery I.B."/>
            <person name="Cooney J.C."/>
            <person name="Kagawa T.F."/>
            <person name="Liu W."/>
            <person name="Song Y."/>
            <person name="Salvetti E."/>
            <person name="Wrobel A."/>
            <person name="Rasinkangas P."/>
            <person name="Parkhill J."/>
            <person name="Rea M.C."/>
            <person name="O'Sullivan O."/>
            <person name="Ritari J."/>
            <person name="Douillard F.P."/>
            <person name="Paul Ross R."/>
            <person name="Yang R."/>
            <person name="Briner A.E."/>
            <person name="Felis G.E."/>
            <person name="de Vos W.M."/>
            <person name="Barrangou R."/>
            <person name="Klaenhammer T.R."/>
            <person name="Caufield P.W."/>
            <person name="Cui Y."/>
            <person name="Zhang H."/>
            <person name="O'Toole P.W."/>
        </authorList>
    </citation>
    <scope>NUCLEOTIDE SEQUENCE [LARGE SCALE GENOMIC DNA]</scope>
    <source>
        <strain evidence="5 6">DSM 20653</strain>
    </source>
</reference>
<dbReference type="Pfam" id="PF12802">
    <property type="entry name" value="MarR_2"/>
    <property type="match status" value="1"/>
</dbReference>
<evidence type="ECO:0000313" key="5">
    <source>
        <dbReference type="EMBL" id="KRM53145.1"/>
    </source>
</evidence>
<dbReference type="GO" id="GO:0003677">
    <property type="term" value="F:DNA binding"/>
    <property type="evidence" value="ECO:0007669"/>
    <property type="project" value="UniProtKB-KW"/>
</dbReference>
<dbReference type="AlphaFoldDB" id="A0A0R1ZNN2"/>
<feature type="domain" description="HTH marR-type" evidence="4">
    <location>
        <begin position="1"/>
        <end position="135"/>
    </location>
</feature>
<dbReference type="PROSITE" id="PS50995">
    <property type="entry name" value="HTH_MARR_2"/>
    <property type="match status" value="1"/>
</dbReference>
<gene>
    <name evidence="5" type="ORF">FC64_GL000066</name>
</gene>
<dbReference type="PANTHER" id="PTHR42756:SF1">
    <property type="entry name" value="TRANSCRIPTIONAL REPRESSOR OF EMRAB OPERON"/>
    <property type="match status" value="1"/>
</dbReference>
<comment type="caution">
    <text evidence="5">The sequence shown here is derived from an EMBL/GenBank/DDBJ whole genome shotgun (WGS) entry which is preliminary data.</text>
</comment>
<dbReference type="InterPro" id="IPR036390">
    <property type="entry name" value="WH_DNA-bd_sf"/>
</dbReference>
<dbReference type="InterPro" id="IPR036388">
    <property type="entry name" value="WH-like_DNA-bd_sf"/>
</dbReference>
<keyword evidence="6" id="KW-1185">Reference proteome</keyword>
<dbReference type="Proteomes" id="UP000051291">
    <property type="component" value="Unassembled WGS sequence"/>
</dbReference>
<evidence type="ECO:0000313" key="6">
    <source>
        <dbReference type="Proteomes" id="UP000051291"/>
    </source>
</evidence>
<keyword evidence="3" id="KW-0804">Transcription</keyword>
<organism evidence="5 6">
    <name type="scientific">Ligilactobacillus araffinosus DSM 20653</name>
    <dbReference type="NCBI Taxonomy" id="1423820"/>
    <lineage>
        <taxon>Bacteria</taxon>
        <taxon>Bacillati</taxon>
        <taxon>Bacillota</taxon>
        <taxon>Bacilli</taxon>
        <taxon>Lactobacillales</taxon>
        <taxon>Lactobacillaceae</taxon>
        <taxon>Ligilactobacillus</taxon>
    </lineage>
</organism>
<dbReference type="SMART" id="SM00347">
    <property type="entry name" value="HTH_MARR"/>
    <property type="match status" value="1"/>
</dbReference>
<accession>A0A0R1ZNN2</accession>
<dbReference type="InterPro" id="IPR011991">
    <property type="entry name" value="ArsR-like_HTH"/>
</dbReference>
<protein>
    <submittedName>
        <fullName evidence="5">MarR family transcriptional regulator</fullName>
    </submittedName>
</protein>
<dbReference type="SUPFAM" id="SSF46785">
    <property type="entry name" value="Winged helix' DNA-binding domain"/>
    <property type="match status" value="1"/>
</dbReference>
<dbReference type="STRING" id="1423820.FC64_GL000066"/>
<keyword evidence="1" id="KW-0805">Transcription regulation</keyword>
<dbReference type="GO" id="GO:0003700">
    <property type="term" value="F:DNA-binding transcription factor activity"/>
    <property type="evidence" value="ECO:0007669"/>
    <property type="project" value="InterPro"/>
</dbReference>
<keyword evidence="2" id="KW-0238">DNA-binding</keyword>
<evidence type="ECO:0000256" key="3">
    <source>
        <dbReference type="ARBA" id="ARBA00023163"/>
    </source>
</evidence>
<dbReference type="InterPro" id="IPR000835">
    <property type="entry name" value="HTH_MarR-typ"/>
</dbReference>